<dbReference type="Gene3D" id="3.30.1060.10">
    <property type="entry name" value="Peptide methionine sulphoxide reductase MsrA"/>
    <property type="match status" value="1"/>
</dbReference>
<accession>A0A521FML2</accession>
<dbReference type="OrthoDB" id="4174719at2"/>
<dbReference type="EC" id="1.8.4.11" evidence="1"/>
<keyword evidence="7" id="KW-1185">Reference proteome</keyword>
<name>A0A521FML2_9SPHI</name>
<sequence length="174" mass="19733">MEEIGFGGSCHWCTEAIFLSLKGVNAVRQGWIAADGPNMTFSEGVIVEYNPEVITLYTLIAIHLFTHSCTSNHSMRSKYRSAVYTFNAGQRQISRDAIQSLQKEFSDPVITQVLPCEDFKLNTEDFLNYYYSNPEKPFCENIVNPKLKLLLAQFADQVNTEKLIHLNRGTDRTG</sequence>
<dbReference type="AlphaFoldDB" id="A0A521FML2"/>
<organism evidence="6 7">
    <name type="scientific">Pedobacter westerhofensis</name>
    <dbReference type="NCBI Taxonomy" id="425512"/>
    <lineage>
        <taxon>Bacteria</taxon>
        <taxon>Pseudomonadati</taxon>
        <taxon>Bacteroidota</taxon>
        <taxon>Sphingobacteriia</taxon>
        <taxon>Sphingobacteriales</taxon>
        <taxon>Sphingobacteriaceae</taxon>
        <taxon>Pedobacter</taxon>
    </lineage>
</organism>
<dbReference type="Proteomes" id="UP000320300">
    <property type="component" value="Unassembled WGS sequence"/>
</dbReference>
<comment type="catalytic activity">
    <reaction evidence="4">
        <text>[thioredoxin]-disulfide + L-methionine + H2O = L-methionine (S)-S-oxide + [thioredoxin]-dithiol</text>
        <dbReference type="Rhea" id="RHEA:19993"/>
        <dbReference type="Rhea" id="RHEA-COMP:10698"/>
        <dbReference type="Rhea" id="RHEA-COMP:10700"/>
        <dbReference type="ChEBI" id="CHEBI:15377"/>
        <dbReference type="ChEBI" id="CHEBI:29950"/>
        <dbReference type="ChEBI" id="CHEBI:50058"/>
        <dbReference type="ChEBI" id="CHEBI:57844"/>
        <dbReference type="ChEBI" id="CHEBI:58772"/>
        <dbReference type="EC" id="1.8.4.11"/>
    </reaction>
</comment>
<dbReference type="InterPro" id="IPR036509">
    <property type="entry name" value="Met_Sox_Rdtase_MsrA_sf"/>
</dbReference>
<dbReference type="InterPro" id="IPR002569">
    <property type="entry name" value="Met_Sox_Rdtase_MsrA_dom"/>
</dbReference>
<reference evidence="6 7" key="1">
    <citation type="submission" date="2017-05" db="EMBL/GenBank/DDBJ databases">
        <authorList>
            <person name="Varghese N."/>
            <person name="Submissions S."/>
        </authorList>
    </citation>
    <scope>NUCLEOTIDE SEQUENCE [LARGE SCALE GENOMIC DNA]</scope>
    <source>
        <strain evidence="6 7">DSM 19036</strain>
    </source>
</reference>
<dbReference type="EMBL" id="FXTN01000014">
    <property type="protein sequence ID" value="SMO97389.1"/>
    <property type="molecule type" value="Genomic_DNA"/>
</dbReference>
<evidence type="ECO:0000256" key="2">
    <source>
        <dbReference type="ARBA" id="ARBA00023002"/>
    </source>
</evidence>
<evidence type="ECO:0000256" key="1">
    <source>
        <dbReference type="ARBA" id="ARBA00012502"/>
    </source>
</evidence>
<evidence type="ECO:0000313" key="7">
    <source>
        <dbReference type="Proteomes" id="UP000320300"/>
    </source>
</evidence>
<evidence type="ECO:0000313" key="6">
    <source>
        <dbReference type="EMBL" id="SMO97389.1"/>
    </source>
</evidence>
<dbReference type="GO" id="GO:0008113">
    <property type="term" value="F:peptide-methionine (S)-S-oxide reductase activity"/>
    <property type="evidence" value="ECO:0007669"/>
    <property type="project" value="UniProtKB-EC"/>
</dbReference>
<dbReference type="PANTHER" id="PTHR43774">
    <property type="entry name" value="PEPTIDE METHIONINE SULFOXIDE REDUCTASE"/>
    <property type="match status" value="1"/>
</dbReference>
<dbReference type="RefSeq" id="WP_142530693.1">
    <property type="nucleotide sequence ID" value="NZ_CBCSJO010000013.1"/>
</dbReference>
<dbReference type="Pfam" id="PF01625">
    <property type="entry name" value="PMSR"/>
    <property type="match status" value="1"/>
</dbReference>
<comment type="catalytic activity">
    <reaction evidence="3">
        <text>L-methionyl-[protein] + [thioredoxin]-disulfide + H2O = L-methionyl-(S)-S-oxide-[protein] + [thioredoxin]-dithiol</text>
        <dbReference type="Rhea" id="RHEA:14217"/>
        <dbReference type="Rhea" id="RHEA-COMP:10698"/>
        <dbReference type="Rhea" id="RHEA-COMP:10700"/>
        <dbReference type="Rhea" id="RHEA-COMP:12313"/>
        <dbReference type="Rhea" id="RHEA-COMP:12315"/>
        <dbReference type="ChEBI" id="CHEBI:15377"/>
        <dbReference type="ChEBI" id="CHEBI:16044"/>
        <dbReference type="ChEBI" id="CHEBI:29950"/>
        <dbReference type="ChEBI" id="CHEBI:44120"/>
        <dbReference type="ChEBI" id="CHEBI:50058"/>
        <dbReference type="EC" id="1.8.4.11"/>
    </reaction>
</comment>
<proteinExistence type="predicted"/>
<dbReference type="SUPFAM" id="SSF55068">
    <property type="entry name" value="Peptide methionine sulfoxide reductase"/>
    <property type="match status" value="1"/>
</dbReference>
<gene>
    <name evidence="6" type="ORF">SAMN06265348_11444</name>
</gene>
<evidence type="ECO:0000256" key="3">
    <source>
        <dbReference type="ARBA" id="ARBA00047806"/>
    </source>
</evidence>
<keyword evidence="2" id="KW-0560">Oxidoreductase</keyword>
<feature type="domain" description="Peptide methionine sulphoxide reductase MsrA" evidence="5">
    <location>
        <begin position="4"/>
        <end position="139"/>
    </location>
</feature>
<protein>
    <recommendedName>
        <fullName evidence="1">peptide-methionine (S)-S-oxide reductase</fullName>
        <ecNumber evidence="1">1.8.4.11</ecNumber>
    </recommendedName>
</protein>
<evidence type="ECO:0000259" key="5">
    <source>
        <dbReference type="Pfam" id="PF01625"/>
    </source>
</evidence>
<dbReference type="PANTHER" id="PTHR43774:SF1">
    <property type="entry name" value="PEPTIDE METHIONINE SULFOXIDE REDUCTASE MSRA 2"/>
    <property type="match status" value="1"/>
</dbReference>
<evidence type="ECO:0000256" key="4">
    <source>
        <dbReference type="ARBA" id="ARBA00048782"/>
    </source>
</evidence>